<dbReference type="InterPro" id="IPR038718">
    <property type="entry name" value="SNF2-like_sf"/>
</dbReference>
<dbReference type="Pfam" id="PF00271">
    <property type="entry name" value="Helicase_C"/>
    <property type="match status" value="1"/>
</dbReference>
<dbReference type="Pfam" id="PF00176">
    <property type="entry name" value="SNF2-rel_dom"/>
    <property type="match status" value="1"/>
</dbReference>
<evidence type="ECO:0000259" key="3">
    <source>
        <dbReference type="PROSITE" id="PS51194"/>
    </source>
</evidence>
<accession>A0ABP7MPN2</accession>
<organism evidence="4 5">
    <name type="scientific">Hymenobacter algoricola</name>
    <dbReference type="NCBI Taxonomy" id="486267"/>
    <lineage>
        <taxon>Bacteria</taxon>
        <taxon>Pseudomonadati</taxon>
        <taxon>Bacteroidota</taxon>
        <taxon>Cytophagia</taxon>
        <taxon>Cytophagales</taxon>
        <taxon>Hymenobacteraceae</taxon>
        <taxon>Hymenobacter</taxon>
    </lineage>
</organism>
<dbReference type="Gene3D" id="3.40.50.10810">
    <property type="entry name" value="Tandem AAA-ATPase domain"/>
    <property type="match status" value="1"/>
</dbReference>
<dbReference type="InterPro" id="IPR001650">
    <property type="entry name" value="Helicase_C-like"/>
</dbReference>
<name>A0ABP7MPN2_9BACT</name>
<keyword evidence="5" id="KW-1185">Reference proteome</keyword>
<dbReference type="SMART" id="SM00487">
    <property type="entry name" value="DEXDc"/>
    <property type="match status" value="1"/>
</dbReference>
<protein>
    <recommendedName>
        <fullName evidence="6">ATP-dependent helicase</fullName>
    </recommendedName>
</protein>
<proteinExistence type="predicted"/>
<dbReference type="InterPro" id="IPR049730">
    <property type="entry name" value="SNF2/RAD54-like_C"/>
</dbReference>
<keyword evidence="1" id="KW-0378">Hydrolase</keyword>
<dbReference type="InterPro" id="IPR027417">
    <property type="entry name" value="P-loop_NTPase"/>
</dbReference>
<dbReference type="Gene3D" id="3.40.50.300">
    <property type="entry name" value="P-loop containing nucleotide triphosphate hydrolases"/>
    <property type="match status" value="1"/>
</dbReference>
<comment type="caution">
    <text evidence="4">The sequence shown here is derived from an EMBL/GenBank/DDBJ whole genome shotgun (WGS) entry which is preliminary data.</text>
</comment>
<dbReference type="EMBL" id="BAABDH010000016">
    <property type="protein sequence ID" value="GAA3925979.1"/>
    <property type="molecule type" value="Genomic_DNA"/>
</dbReference>
<reference evidence="5" key="1">
    <citation type="journal article" date="2019" name="Int. J. Syst. Evol. Microbiol.">
        <title>The Global Catalogue of Microorganisms (GCM) 10K type strain sequencing project: providing services to taxonomists for standard genome sequencing and annotation.</title>
        <authorList>
            <consortium name="The Broad Institute Genomics Platform"/>
            <consortium name="The Broad Institute Genome Sequencing Center for Infectious Disease"/>
            <person name="Wu L."/>
            <person name="Ma J."/>
        </authorList>
    </citation>
    <scope>NUCLEOTIDE SEQUENCE [LARGE SCALE GENOMIC DNA]</scope>
    <source>
        <strain evidence="5">JCM 17214</strain>
    </source>
</reference>
<dbReference type="PROSITE" id="PS51194">
    <property type="entry name" value="HELICASE_CTER"/>
    <property type="match status" value="1"/>
</dbReference>
<evidence type="ECO:0000313" key="5">
    <source>
        <dbReference type="Proteomes" id="UP001499909"/>
    </source>
</evidence>
<feature type="domain" description="Helicase ATP-binding" evidence="2">
    <location>
        <begin position="677"/>
        <end position="836"/>
    </location>
</feature>
<evidence type="ECO:0000256" key="1">
    <source>
        <dbReference type="ARBA" id="ARBA00022801"/>
    </source>
</evidence>
<dbReference type="CDD" id="cd18012">
    <property type="entry name" value="DEXQc_arch_SWI2_SNF2"/>
    <property type="match status" value="1"/>
</dbReference>
<evidence type="ECO:0000313" key="4">
    <source>
        <dbReference type="EMBL" id="GAA3925979.1"/>
    </source>
</evidence>
<dbReference type="CDD" id="cd18793">
    <property type="entry name" value="SF2_C_SNF"/>
    <property type="match status" value="1"/>
</dbReference>
<gene>
    <name evidence="4" type="ORF">GCM10022406_09900</name>
</gene>
<dbReference type="SUPFAM" id="SSF52540">
    <property type="entry name" value="P-loop containing nucleoside triphosphate hydrolases"/>
    <property type="match status" value="2"/>
</dbReference>
<evidence type="ECO:0000259" key="2">
    <source>
        <dbReference type="PROSITE" id="PS51192"/>
    </source>
</evidence>
<dbReference type="InterPro" id="IPR000330">
    <property type="entry name" value="SNF2_N"/>
</dbReference>
<dbReference type="Proteomes" id="UP001499909">
    <property type="component" value="Unassembled WGS sequence"/>
</dbReference>
<dbReference type="RefSeq" id="WP_345110900.1">
    <property type="nucleotide sequence ID" value="NZ_BAABDH010000016.1"/>
</dbReference>
<dbReference type="PANTHER" id="PTHR10799">
    <property type="entry name" value="SNF2/RAD54 HELICASE FAMILY"/>
    <property type="match status" value="1"/>
</dbReference>
<dbReference type="InterPro" id="IPR014001">
    <property type="entry name" value="Helicase_ATP-bd"/>
</dbReference>
<feature type="domain" description="Helicase C-terminal" evidence="3">
    <location>
        <begin position="959"/>
        <end position="1114"/>
    </location>
</feature>
<sequence>MPHAPSAPLPPPPREAYVLAGCALPDLTEERIGALSAEAAAADDRRFLTVEPERLAVDSGTFRRPSAPLPFPTVTLTQEPGGLTISCPCPAPKTRLCEHQGQVLRAVLLRPELRVFFDQDLRQQRILVAARHYGLEQEPNPADYFRLEYADQKLEIMPRLPGLYPLTADARRQLAAALLPASPEVRPGAAAQRFMVLGTHKYYDQLTIHLFEAALTAGGKPKNPLTWVAALDAGLAGTNAAEGRFYAGVARLQQPGAGSPAAEAEALRAVVLNPLGLPVFGSRTTVSEKTTAQNLTPLTLAAGRVEVALTVRLRAPFYEVAASVQLNGQPQELTALPVKYGRFVSQGLTWYLVEQPAVLPVLAFFRTRPGGLLLHRSAFPAFEQDILARLGRHVAVAYPGSAPATPAQLAAGGFAQAPEKLLYLTESGDYVDLVPVMKYGAVEVPVLSRNAVYATDPGTGKGFTVARDAAAEIDFMALLVRQHPDFAGQLGRESLSMSRRQLLADDWFLEAFAVWHQQQVTVLGFNELKNNKLNPYKATVTVRVGTEVNWFDTELHVHFGPQKAPLASILKALRNRRRYVLLGDGTHGLLPQHWLDRLPRYLAAGEVVGERIRTPKVSFSALEDLYEPEALTPETRAELARYQAQVTDFGGIEPVAPPPELRGTLRPYQQHGLNWLCFLDKFGFGGCLADDMGLGKTITVLALLLLQRTRRPGAVSLVVVPTSLVFNWQAEAARFAPALRLLVVHGSDRPRSPFFFTGHDVVLTTYGTLLTDLVFLQDYPFNYVVLDESQAIKNPESQRYQAARRLQARNRLVLTGTPLENSTYDLYGQLSFACPGLLGSQQHFRDQFATPIDKFKSTAHARALQHKIRPFVLRRTKQQVAAELPAKTEMVLHCEMDAEQRQVYDLYRKEYREWLMGKDPEHLPKHGLHLLQGLTKLRQICNSPALLSNAGDYGTSSAKLRRLLHEIEDKAPRHKILVFSQFVGMLDLVRQALTERGIAAAYLTGQTTDRAAAVAAFQQDESVRVFLISLKAGGTGLNLTAADYVYLVDPWWNPAVENQAIDRSHRLGQTKPVVAVRLICPGTIEERIQDMQARKQELATDLIRTDTAVLKSLSAAELLALFS</sequence>
<dbReference type="PROSITE" id="PS51192">
    <property type="entry name" value="HELICASE_ATP_BIND_1"/>
    <property type="match status" value="1"/>
</dbReference>
<dbReference type="SMART" id="SM00490">
    <property type="entry name" value="HELICc"/>
    <property type="match status" value="1"/>
</dbReference>
<evidence type="ECO:0008006" key="6">
    <source>
        <dbReference type="Google" id="ProtNLM"/>
    </source>
</evidence>